<feature type="compositionally biased region" description="Basic and acidic residues" evidence="5">
    <location>
        <begin position="145"/>
        <end position="156"/>
    </location>
</feature>
<feature type="chain" id="PRO_5022665148" description="Serine-threonine/tyrosine-protein kinase catalytic domain-containing protein" evidence="7">
    <location>
        <begin position="36"/>
        <end position="356"/>
    </location>
</feature>
<protein>
    <recommendedName>
        <fullName evidence="10">Serine-threonine/tyrosine-protein kinase catalytic domain-containing protein</fullName>
    </recommendedName>
</protein>
<evidence type="ECO:0000313" key="9">
    <source>
        <dbReference type="Proteomes" id="UP000323000"/>
    </source>
</evidence>
<accession>A0A5C7GQM9</accession>
<dbReference type="Gene3D" id="1.10.510.10">
    <property type="entry name" value="Transferase(Phosphotransferase) domain 1"/>
    <property type="match status" value="1"/>
</dbReference>
<evidence type="ECO:0000256" key="5">
    <source>
        <dbReference type="SAM" id="MobiDB-lite"/>
    </source>
</evidence>
<evidence type="ECO:0000256" key="6">
    <source>
        <dbReference type="SAM" id="Phobius"/>
    </source>
</evidence>
<keyword evidence="3" id="KW-0418">Kinase</keyword>
<keyword evidence="9" id="KW-1185">Reference proteome</keyword>
<evidence type="ECO:0000256" key="4">
    <source>
        <dbReference type="ARBA" id="ARBA00022840"/>
    </source>
</evidence>
<feature type="signal peptide" evidence="7">
    <location>
        <begin position="1"/>
        <end position="35"/>
    </location>
</feature>
<dbReference type="Proteomes" id="UP000323000">
    <property type="component" value="Chromosome 13"/>
</dbReference>
<name>A0A5C7GQM9_9ROSI</name>
<dbReference type="PANTHER" id="PTHR47973">
    <property type="entry name" value="CYSTEINE-RICH RECEPTOR-LIKE PROTEIN KINASE 3"/>
    <property type="match status" value="1"/>
</dbReference>
<evidence type="ECO:0000256" key="2">
    <source>
        <dbReference type="ARBA" id="ARBA00022741"/>
    </source>
</evidence>
<dbReference type="SUPFAM" id="SSF56112">
    <property type="entry name" value="Protein kinase-like (PK-like)"/>
    <property type="match status" value="1"/>
</dbReference>
<keyword evidence="4" id="KW-0067">ATP-binding</keyword>
<keyword evidence="6" id="KW-1133">Transmembrane helix</keyword>
<dbReference type="AlphaFoldDB" id="A0A5C7GQM9"/>
<comment type="caution">
    <text evidence="8">The sequence shown here is derived from an EMBL/GenBank/DDBJ whole genome shotgun (WGS) entry which is preliminary data.</text>
</comment>
<dbReference type="GO" id="GO:0016301">
    <property type="term" value="F:kinase activity"/>
    <property type="evidence" value="ECO:0007669"/>
    <property type="project" value="UniProtKB-KW"/>
</dbReference>
<evidence type="ECO:0000256" key="3">
    <source>
        <dbReference type="ARBA" id="ARBA00022777"/>
    </source>
</evidence>
<dbReference type="GO" id="GO:0005524">
    <property type="term" value="F:ATP binding"/>
    <property type="evidence" value="ECO:0007669"/>
    <property type="project" value="UniProtKB-KW"/>
</dbReference>
<gene>
    <name evidence="8" type="ORF">EZV62_026405</name>
</gene>
<keyword evidence="2" id="KW-0547">Nucleotide-binding</keyword>
<keyword evidence="7" id="KW-0732">Signal</keyword>
<dbReference type="InterPro" id="IPR011009">
    <property type="entry name" value="Kinase-like_dom_sf"/>
</dbReference>
<evidence type="ECO:0008006" key="10">
    <source>
        <dbReference type="Google" id="ProtNLM"/>
    </source>
</evidence>
<evidence type="ECO:0000313" key="8">
    <source>
        <dbReference type="EMBL" id="TXG47111.1"/>
    </source>
</evidence>
<reference evidence="9" key="1">
    <citation type="journal article" date="2019" name="Gigascience">
        <title>De novo genome assembly of the endangered Acer yangbiense, a plant species with extremely small populations endemic to Yunnan Province, China.</title>
        <authorList>
            <person name="Yang J."/>
            <person name="Wariss H.M."/>
            <person name="Tao L."/>
            <person name="Zhang R."/>
            <person name="Yun Q."/>
            <person name="Hollingsworth P."/>
            <person name="Dao Z."/>
            <person name="Luo G."/>
            <person name="Guo H."/>
            <person name="Ma Y."/>
            <person name="Sun W."/>
        </authorList>
    </citation>
    <scope>NUCLEOTIDE SEQUENCE [LARGE SCALE GENOMIC DNA]</scope>
    <source>
        <strain evidence="9">cv. Malutang</strain>
    </source>
</reference>
<keyword evidence="6" id="KW-0472">Membrane</keyword>
<evidence type="ECO:0000256" key="1">
    <source>
        <dbReference type="ARBA" id="ARBA00022679"/>
    </source>
</evidence>
<sequence length="356" mass="40792">MAIAAVLSSASTTNIRWFLWLFYFLSLFMSQSCLADHDQFNFNLGRHFSRKLCPGCSMKFELQPFFRDSPVSESMHLSASSNLERNGKKNRASKMYLSLSAVALVLIAVSSTWHMRRRDALFEVNCNPLAEEQENIRETGLIESGEARSGNDDNTHDSLQSENQAVVQHCPVFPLDVIRKFKQYFSIETKIRNQAEAEFQGLLPSVPFDVILKATQQFSDDKILGNGSFGVVYKVNYIENDLDYNHGKQVKGLLKEKKLEQLVDCDLQRNYIGEEVEQLIEVALLCTQNSAMERPKMSEVVRMLEGDGGLSERWEEWQKEEVNWIVDFNSYTHQLYHNWIVDSTSHIAPDELSGPR</sequence>
<organism evidence="8 9">
    <name type="scientific">Acer yangbiense</name>
    <dbReference type="NCBI Taxonomy" id="1000413"/>
    <lineage>
        <taxon>Eukaryota</taxon>
        <taxon>Viridiplantae</taxon>
        <taxon>Streptophyta</taxon>
        <taxon>Embryophyta</taxon>
        <taxon>Tracheophyta</taxon>
        <taxon>Spermatophyta</taxon>
        <taxon>Magnoliopsida</taxon>
        <taxon>eudicotyledons</taxon>
        <taxon>Gunneridae</taxon>
        <taxon>Pentapetalae</taxon>
        <taxon>rosids</taxon>
        <taxon>malvids</taxon>
        <taxon>Sapindales</taxon>
        <taxon>Sapindaceae</taxon>
        <taxon>Hippocastanoideae</taxon>
        <taxon>Acereae</taxon>
        <taxon>Acer</taxon>
    </lineage>
</organism>
<proteinExistence type="predicted"/>
<feature type="transmembrane region" description="Helical" evidence="6">
    <location>
        <begin position="95"/>
        <end position="113"/>
    </location>
</feature>
<dbReference type="OrthoDB" id="1564807at2759"/>
<dbReference type="InterPro" id="IPR052059">
    <property type="entry name" value="CR_Ser/Thr_kinase"/>
</dbReference>
<keyword evidence="1" id="KW-0808">Transferase</keyword>
<keyword evidence="6" id="KW-0812">Transmembrane</keyword>
<evidence type="ECO:0000256" key="7">
    <source>
        <dbReference type="SAM" id="SignalP"/>
    </source>
</evidence>
<dbReference type="EMBL" id="VAHF01000013">
    <property type="protein sequence ID" value="TXG47111.1"/>
    <property type="molecule type" value="Genomic_DNA"/>
</dbReference>
<feature type="region of interest" description="Disordered" evidence="5">
    <location>
        <begin position="138"/>
        <end position="159"/>
    </location>
</feature>